<keyword evidence="10" id="KW-1185">Reference proteome</keyword>
<evidence type="ECO:0000259" key="7">
    <source>
        <dbReference type="Pfam" id="PF02687"/>
    </source>
</evidence>
<evidence type="ECO:0000256" key="2">
    <source>
        <dbReference type="ARBA" id="ARBA00022475"/>
    </source>
</evidence>
<name>A0A1H6Z3D4_9BACT</name>
<accession>A0A1H6Z3D4</accession>
<keyword evidence="2" id="KW-1003">Cell membrane</keyword>
<feature type="domain" description="ABC3 transporter permease C-terminal" evidence="7">
    <location>
        <begin position="680"/>
        <end position="791"/>
    </location>
</feature>
<evidence type="ECO:0000256" key="5">
    <source>
        <dbReference type="ARBA" id="ARBA00023136"/>
    </source>
</evidence>
<dbReference type="Pfam" id="PF02687">
    <property type="entry name" value="FtsX"/>
    <property type="match status" value="2"/>
</dbReference>
<feature type="transmembrane region" description="Helical" evidence="6">
    <location>
        <begin position="381"/>
        <end position="409"/>
    </location>
</feature>
<dbReference type="RefSeq" id="WP_090338770.1">
    <property type="nucleotide sequence ID" value="NZ_FNXY01000007.1"/>
</dbReference>
<keyword evidence="4 6" id="KW-1133">Transmembrane helix</keyword>
<evidence type="ECO:0000256" key="3">
    <source>
        <dbReference type="ARBA" id="ARBA00022692"/>
    </source>
</evidence>
<feature type="domain" description="MacB-like periplasmic core" evidence="8">
    <location>
        <begin position="21"/>
        <end position="245"/>
    </location>
</feature>
<keyword evidence="3 6" id="KW-0812">Transmembrane</keyword>
<dbReference type="GO" id="GO:0005886">
    <property type="term" value="C:plasma membrane"/>
    <property type="evidence" value="ECO:0007669"/>
    <property type="project" value="UniProtKB-SubCell"/>
</dbReference>
<evidence type="ECO:0000256" key="4">
    <source>
        <dbReference type="ARBA" id="ARBA00022989"/>
    </source>
</evidence>
<organism evidence="9 10">
    <name type="scientific">Dyadobacter koreensis</name>
    <dbReference type="NCBI Taxonomy" id="408657"/>
    <lineage>
        <taxon>Bacteria</taxon>
        <taxon>Pseudomonadati</taxon>
        <taxon>Bacteroidota</taxon>
        <taxon>Cytophagia</taxon>
        <taxon>Cytophagales</taxon>
        <taxon>Spirosomataceae</taxon>
        <taxon>Dyadobacter</taxon>
    </lineage>
</organism>
<reference evidence="9 10" key="1">
    <citation type="submission" date="2016-10" db="EMBL/GenBank/DDBJ databases">
        <authorList>
            <person name="de Groot N.N."/>
        </authorList>
    </citation>
    <scope>NUCLEOTIDE SEQUENCE [LARGE SCALE GENOMIC DNA]</scope>
    <source>
        <strain evidence="9 10">DSM 19938</strain>
    </source>
</reference>
<protein>
    <submittedName>
        <fullName evidence="9">Putative ABC transport system permease protein</fullName>
    </submittedName>
</protein>
<feature type="transmembrane region" description="Helical" evidence="6">
    <location>
        <begin position="21"/>
        <end position="45"/>
    </location>
</feature>
<comment type="subcellular location">
    <subcellularLocation>
        <location evidence="1">Cell membrane</location>
        <topology evidence="1">Multi-pass membrane protein</topology>
    </subcellularLocation>
</comment>
<evidence type="ECO:0000259" key="8">
    <source>
        <dbReference type="Pfam" id="PF12704"/>
    </source>
</evidence>
<feature type="transmembrane region" description="Helical" evidence="6">
    <location>
        <begin position="430"/>
        <end position="450"/>
    </location>
</feature>
<feature type="transmembrane region" description="Helical" evidence="6">
    <location>
        <begin position="762"/>
        <end position="782"/>
    </location>
</feature>
<dbReference type="OrthoDB" id="5933722at2"/>
<dbReference type="Proteomes" id="UP000199532">
    <property type="component" value="Unassembled WGS sequence"/>
</dbReference>
<dbReference type="STRING" id="408657.SAMN04487995_4712"/>
<evidence type="ECO:0000313" key="9">
    <source>
        <dbReference type="EMBL" id="SEJ43445.1"/>
    </source>
</evidence>
<feature type="transmembrane region" description="Helical" evidence="6">
    <location>
        <begin position="680"/>
        <end position="701"/>
    </location>
</feature>
<dbReference type="PANTHER" id="PTHR30572:SF18">
    <property type="entry name" value="ABC-TYPE MACROLIDE FAMILY EXPORT SYSTEM PERMEASE COMPONENT 2"/>
    <property type="match status" value="1"/>
</dbReference>
<dbReference type="AlphaFoldDB" id="A0A1H6Z3D4"/>
<dbReference type="GO" id="GO:0022857">
    <property type="term" value="F:transmembrane transporter activity"/>
    <property type="evidence" value="ECO:0007669"/>
    <property type="project" value="TreeGrafter"/>
</dbReference>
<keyword evidence="5 6" id="KW-0472">Membrane</keyword>
<evidence type="ECO:0000313" key="10">
    <source>
        <dbReference type="Proteomes" id="UP000199532"/>
    </source>
</evidence>
<dbReference type="InterPro" id="IPR050250">
    <property type="entry name" value="Macrolide_Exporter_MacB"/>
</dbReference>
<evidence type="ECO:0000256" key="6">
    <source>
        <dbReference type="SAM" id="Phobius"/>
    </source>
</evidence>
<proteinExistence type="predicted"/>
<evidence type="ECO:0000256" key="1">
    <source>
        <dbReference type="ARBA" id="ARBA00004651"/>
    </source>
</evidence>
<feature type="transmembrane region" description="Helical" evidence="6">
    <location>
        <begin position="285"/>
        <end position="307"/>
    </location>
</feature>
<dbReference type="Pfam" id="PF12704">
    <property type="entry name" value="MacB_PCD"/>
    <property type="match status" value="1"/>
</dbReference>
<sequence length="799" mass="90531">MFKNYLKIALRNLQSHKTYAILNLAGLTLGITGSILIFIFLQYHLSFEGHQPNKDRLYRVVLDLHLDEGVEYEPGSSIPLGPALAQDFPQIEKAGLIGKMPNITVSAESKMGTKRFLEKTNTAYVDKNYLDLFAFDWLTSFDPASMSEPSTVIVSEKIAMKYFGQEAAIGKILRLNNELNLRISGVFKEPIRPTDLGYEILISLPTLKIIDPAYDQEQFGWISSRNFTFVRLSAGTDPVQLEKQIMRNNAKYYGAEAKYYRHKLQPLSDMHFDERYDGKTRKSTLWILGGVGVFLLLIASINFINLATAQALKRAKEIGVRKVLGSTQRQLFWQFMNESAMITLSSSILSLIFAAVLTRFMNNLTQTAAFRVEDLFQWQLMLFWCFSILIIIPLAGFYPSVIISGFNPVNALKGKLDNRQVGGLGLRRSLITVQLIVAQLLVTGTLVLLLQLRFFKNADLGFDQKAILTLSLPKQDATHKLSQSLKNELLKLSDISSVSYQFEAPTSAMGYGGSVRFDNRSEWEKFVIRDRFADENYLETYRMPLLAGRSFLDKDSLTEFVINEELMRRFGIHDPGKILGKQMEDGNSGFKGEIVGVVKSFHLKSLQDAIEPCAIFSNPKLYKETAIKVDTRNLQRTLENIQNIWSKVYPNDVFEYQFVDEKITKLYQKEEILTNLIQTFAAIAVVICALGLYGMVSFMVSQRMKEIGVRKVLGAGIDNIIMLFGKEFLMLTALSFILSMPFAWYLMANWLNNFAYRINLDWWILVSGGIIILLITLLTVGYKVISAALINPVQILKAD</sequence>
<dbReference type="InterPro" id="IPR003838">
    <property type="entry name" value="ABC3_permease_C"/>
</dbReference>
<dbReference type="PANTHER" id="PTHR30572">
    <property type="entry name" value="MEMBRANE COMPONENT OF TRANSPORTER-RELATED"/>
    <property type="match status" value="1"/>
</dbReference>
<feature type="transmembrane region" description="Helical" evidence="6">
    <location>
        <begin position="339"/>
        <end position="361"/>
    </location>
</feature>
<gene>
    <name evidence="9" type="ORF">SAMN04487995_4712</name>
</gene>
<dbReference type="InterPro" id="IPR025857">
    <property type="entry name" value="MacB_PCD"/>
</dbReference>
<feature type="transmembrane region" description="Helical" evidence="6">
    <location>
        <begin position="728"/>
        <end position="747"/>
    </location>
</feature>
<dbReference type="EMBL" id="FNXY01000007">
    <property type="protein sequence ID" value="SEJ43445.1"/>
    <property type="molecule type" value="Genomic_DNA"/>
</dbReference>
<feature type="domain" description="ABC3 transporter permease C-terminal" evidence="7">
    <location>
        <begin position="291"/>
        <end position="408"/>
    </location>
</feature>